<keyword evidence="1" id="KW-0732">Signal</keyword>
<evidence type="ECO:0000313" key="2">
    <source>
        <dbReference type="EMBL" id="CAH3118760.1"/>
    </source>
</evidence>
<organism evidence="2 3">
    <name type="scientific">Porites lobata</name>
    <dbReference type="NCBI Taxonomy" id="104759"/>
    <lineage>
        <taxon>Eukaryota</taxon>
        <taxon>Metazoa</taxon>
        <taxon>Cnidaria</taxon>
        <taxon>Anthozoa</taxon>
        <taxon>Hexacorallia</taxon>
        <taxon>Scleractinia</taxon>
        <taxon>Fungiina</taxon>
        <taxon>Poritidae</taxon>
        <taxon>Porites</taxon>
    </lineage>
</organism>
<evidence type="ECO:0000256" key="1">
    <source>
        <dbReference type="SAM" id="SignalP"/>
    </source>
</evidence>
<dbReference type="EMBL" id="CALNXK010000032">
    <property type="protein sequence ID" value="CAH3118760.1"/>
    <property type="molecule type" value="Genomic_DNA"/>
</dbReference>
<proteinExistence type="predicted"/>
<gene>
    <name evidence="2" type="ORF">PLOB_00026878</name>
</gene>
<name>A0ABN8NS17_9CNID</name>
<accession>A0ABN8NS17</accession>
<evidence type="ECO:0000313" key="3">
    <source>
        <dbReference type="Proteomes" id="UP001159405"/>
    </source>
</evidence>
<feature type="chain" id="PRO_5045233848" evidence="1">
    <location>
        <begin position="17"/>
        <end position="277"/>
    </location>
</feature>
<reference evidence="2 3" key="1">
    <citation type="submission" date="2022-05" db="EMBL/GenBank/DDBJ databases">
        <authorList>
            <consortium name="Genoscope - CEA"/>
            <person name="William W."/>
        </authorList>
    </citation>
    <scope>NUCLEOTIDE SEQUENCE [LARGE SCALE GENOMIC DNA]</scope>
</reference>
<comment type="caution">
    <text evidence="2">The sequence shown here is derived from an EMBL/GenBank/DDBJ whole genome shotgun (WGS) entry which is preliminary data.</text>
</comment>
<dbReference type="Proteomes" id="UP001159405">
    <property type="component" value="Unassembled WGS sequence"/>
</dbReference>
<feature type="signal peptide" evidence="1">
    <location>
        <begin position="1"/>
        <end position="16"/>
    </location>
</feature>
<keyword evidence="3" id="KW-1185">Reference proteome</keyword>
<sequence length="277" mass="30858">MMKTAVFLVFLAFSLALCYQDAQNSGHKRSLLPCQKQNNKALANLVGNGKSIQGKLSVLQSCSSSMTNMRTVDRPNEVHYDFEESCYVEGDSQSLVKVKAKSDPPARGGEQCAVLPVFQAAFLVQDVDTNSYMILNPATAQWFFTRPLGGCEMFVAKGSTRQDVLVIHSNLDRCRNKVGNLQEKGASVDEMMGRHPGYHLIARVYSEPPAAEKPAADAYMRGYERGHPGILTIAYNNQPPTTLQYFQFIGHYNDAQYWIFTVKGEIDGKVFGRIQVR</sequence>
<protein>
    <submittedName>
        <fullName evidence="2">Uncharacterized protein</fullName>
    </submittedName>
</protein>